<organism evidence="12">
    <name type="scientific">Thrips palmi</name>
    <name type="common">Melon thrips</name>
    <dbReference type="NCBI Taxonomy" id="161013"/>
    <lineage>
        <taxon>Eukaryota</taxon>
        <taxon>Metazoa</taxon>
        <taxon>Ecdysozoa</taxon>
        <taxon>Arthropoda</taxon>
        <taxon>Hexapoda</taxon>
        <taxon>Insecta</taxon>
        <taxon>Pterygota</taxon>
        <taxon>Neoptera</taxon>
        <taxon>Paraneoptera</taxon>
        <taxon>Thysanoptera</taxon>
        <taxon>Terebrantia</taxon>
        <taxon>Thripoidea</taxon>
        <taxon>Thripidae</taxon>
        <taxon>Thrips</taxon>
    </lineage>
</organism>
<evidence type="ECO:0000313" key="12">
    <source>
        <dbReference type="RefSeq" id="XP_034255249.1"/>
    </source>
</evidence>
<proteinExistence type="inferred from homology"/>
<evidence type="ECO:0000256" key="2">
    <source>
        <dbReference type="ARBA" id="ARBA00022490"/>
    </source>
</evidence>
<protein>
    <recommendedName>
        <fullName evidence="10">Radial spoke head protein 9 homolog</fullName>
    </recommendedName>
</protein>
<keyword evidence="7" id="KW-0966">Cell projection</keyword>
<comment type="subcellular location">
    <subcellularLocation>
        <location evidence="8">Cell projection</location>
        <location evidence="8">Kinocilium</location>
    </subcellularLocation>
    <subcellularLocation>
        <location evidence="1">Cytoplasm</location>
        <location evidence="1">Cytoskeleton</location>
        <location evidence="1">Flagellum axoneme</location>
    </subcellularLocation>
</comment>
<evidence type="ECO:0000313" key="11">
    <source>
        <dbReference type="Proteomes" id="UP000515158"/>
    </source>
</evidence>
<dbReference type="PANTHER" id="PTHR22069">
    <property type="entry name" value="MITOCHONDRIAL RIBOSOMAL PROTEIN S18"/>
    <property type="match status" value="1"/>
</dbReference>
<comment type="similarity">
    <text evidence="9">Belongs to the flagellar radial spoke RSP9 family.</text>
</comment>
<keyword evidence="11" id="KW-1185">Reference proteome</keyword>
<dbReference type="GO" id="GO:0035082">
    <property type="term" value="P:axoneme assembly"/>
    <property type="evidence" value="ECO:0007669"/>
    <property type="project" value="InterPro"/>
</dbReference>
<evidence type="ECO:0000256" key="7">
    <source>
        <dbReference type="ARBA" id="ARBA00023273"/>
    </source>
</evidence>
<dbReference type="RefSeq" id="XP_034255249.1">
    <property type="nucleotide sequence ID" value="XM_034399358.1"/>
</dbReference>
<evidence type="ECO:0000256" key="4">
    <source>
        <dbReference type="ARBA" id="ARBA00022846"/>
    </source>
</evidence>
<dbReference type="CTD" id="221421"/>
<sequence length="269" mass="30250">MNVLHLSHALDITSVAGHTLSAEEAYVVKNALLVLQGENHFKDIYFFGKIFGLEKDYYVSFGYRSDAIGGRSFFYSTNQCDWFVLSEPSPCALKLTPRVSQRFTGDPSHVVDWRDAGDTFGVPGRECLLKEEDRLAAVVYSLHDDCAIAPKGAFFLNIEGLIEINPTFQGLSLQQGSDGTWWRHTRRKGQSATRSSGDFLDSSTSELNDKWSFRVRSQGSVCIVLNLEWLGFTVYHRLRTPEHGFVYFGDGVKFNKSVTSELPPSELQK</sequence>
<dbReference type="Proteomes" id="UP000515158">
    <property type="component" value="Unplaced"/>
</dbReference>
<evidence type="ECO:0000256" key="5">
    <source>
        <dbReference type="ARBA" id="ARBA00023069"/>
    </source>
</evidence>
<dbReference type="GO" id="GO:0060091">
    <property type="term" value="C:kinocilium"/>
    <property type="evidence" value="ECO:0007669"/>
    <property type="project" value="UniProtKB-SubCell"/>
</dbReference>
<dbReference type="GO" id="GO:0060294">
    <property type="term" value="P:cilium movement involved in cell motility"/>
    <property type="evidence" value="ECO:0007669"/>
    <property type="project" value="InterPro"/>
</dbReference>
<keyword evidence="2" id="KW-0963">Cytoplasm</keyword>
<dbReference type="GO" id="GO:0001534">
    <property type="term" value="C:radial spoke"/>
    <property type="evidence" value="ECO:0007669"/>
    <property type="project" value="InterPro"/>
</dbReference>
<gene>
    <name evidence="12" type="primary">LOC117653573</name>
</gene>
<keyword evidence="6" id="KW-0206">Cytoskeleton</keyword>
<dbReference type="InterPro" id="IPR055316">
    <property type="entry name" value="RSP9"/>
</dbReference>
<dbReference type="PANTHER" id="PTHR22069:SF0">
    <property type="entry name" value="RADIAL SPOKE HEAD PROTEIN 9 HOMOLOG"/>
    <property type="match status" value="1"/>
</dbReference>
<evidence type="ECO:0000256" key="3">
    <source>
        <dbReference type="ARBA" id="ARBA00022794"/>
    </source>
</evidence>
<dbReference type="InterPro" id="IPR006802">
    <property type="entry name" value="Radial_spoke"/>
</dbReference>
<dbReference type="GeneID" id="117653573"/>
<dbReference type="Pfam" id="PF04712">
    <property type="entry name" value="Radial_spoke"/>
    <property type="match status" value="1"/>
</dbReference>
<keyword evidence="3" id="KW-0970">Cilium biogenesis/degradation</keyword>
<keyword evidence="5" id="KW-0969">Cilium</keyword>
<dbReference type="AlphaFoldDB" id="A0A6P9AD64"/>
<evidence type="ECO:0000256" key="1">
    <source>
        <dbReference type="ARBA" id="ARBA00004611"/>
    </source>
</evidence>
<dbReference type="OrthoDB" id="10258956at2759"/>
<keyword evidence="4" id="KW-0282">Flagellum</keyword>
<dbReference type="InParanoid" id="A0A6P9AD64"/>
<evidence type="ECO:0000256" key="10">
    <source>
        <dbReference type="ARBA" id="ARBA00041080"/>
    </source>
</evidence>
<dbReference type="KEGG" id="tpal:117653573"/>
<evidence type="ECO:0000256" key="6">
    <source>
        <dbReference type="ARBA" id="ARBA00023212"/>
    </source>
</evidence>
<evidence type="ECO:0000256" key="8">
    <source>
        <dbReference type="ARBA" id="ARBA00037822"/>
    </source>
</evidence>
<evidence type="ECO:0000256" key="9">
    <source>
        <dbReference type="ARBA" id="ARBA00038319"/>
    </source>
</evidence>
<reference evidence="12" key="1">
    <citation type="submission" date="2025-08" db="UniProtKB">
        <authorList>
            <consortium name="RefSeq"/>
        </authorList>
    </citation>
    <scope>IDENTIFICATION</scope>
    <source>
        <tissue evidence="12">Total insect</tissue>
    </source>
</reference>
<name>A0A6P9AD64_THRPL</name>
<dbReference type="GO" id="GO:0044458">
    <property type="term" value="P:motile cilium assembly"/>
    <property type="evidence" value="ECO:0007669"/>
    <property type="project" value="TreeGrafter"/>
</dbReference>
<accession>A0A6P9AD64</accession>
<dbReference type="FunCoup" id="A0A6P9AD64">
    <property type="interactions" value="59"/>
</dbReference>